<dbReference type="GO" id="GO:0006465">
    <property type="term" value="P:signal peptide processing"/>
    <property type="evidence" value="ECO:0007669"/>
    <property type="project" value="InterPro"/>
</dbReference>
<dbReference type="InterPro" id="IPR019533">
    <property type="entry name" value="Peptidase_S26"/>
</dbReference>
<proteinExistence type="predicted"/>
<name>A0A7V8RCK4_9SPHN</name>
<comment type="caution">
    <text evidence="2">The sequence shown here is derived from an EMBL/GenBank/DDBJ whole genome shotgun (WGS) entry which is preliminary data.</text>
</comment>
<dbReference type="InterPro" id="IPR036286">
    <property type="entry name" value="LexA/Signal_pep-like_sf"/>
</dbReference>
<gene>
    <name evidence="2" type="ORF">FG486_06270</name>
</gene>
<dbReference type="Pfam" id="PF10502">
    <property type="entry name" value="Peptidase_S26"/>
    <property type="match status" value="1"/>
</dbReference>
<sequence>MSRRYWLPASAAVALTLASAVLPERRLLIWNVSASLPTGLYWLVADKPLKIGHCVAITPVSQIRQWMASRGYLPPGVPLIKRVAALDGQKVCRFRHGITIDGKLVALARARDTLGRPLPVWSGCRTLGPDTFFALNEHRADSLDGRYFGPMPRSVVIGRAIPVRRDLRPWIHSRHQAGRSSACSNSPQQED</sequence>
<dbReference type="EMBL" id="VDES01000002">
    <property type="protein sequence ID" value="MBA1373938.1"/>
    <property type="molecule type" value="Genomic_DNA"/>
</dbReference>
<reference evidence="2 3" key="1">
    <citation type="journal article" date="1994" name="Int. J. Syst. Bacteriol.">
        <title>Phylogenetic positions of novel aerobic, bacteriochlorophyll a-containing bacteria and description of Roseococcus thiosulfatophilus gen. nov., sp. nov., Erythromicrobium ramosum gen. nov., sp. nov., and Erythrobacter litoralis sp. nov.</title>
        <authorList>
            <person name="Yurkov V."/>
            <person name="Stackebrandt E."/>
            <person name="Holmes A."/>
            <person name="Fuerst J.A."/>
            <person name="Hugenholtz P."/>
            <person name="Golecki J."/>
            <person name="Gad'on N."/>
            <person name="Gorlenko V.M."/>
            <person name="Kompantseva E.I."/>
            <person name="Drews G."/>
        </authorList>
    </citation>
    <scope>NUCLEOTIDE SEQUENCE [LARGE SCALE GENOMIC DNA]</scope>
    <source>
        <strain evidence="2 3">KR-99</strain>
    </source>
</reference>
<evidence type="ECO:0000313" key="3">
    <source>
        <dbReference type="Proteomes" id="UP000589292"/>
    </source>
</evidence>
<evidence type="ECO:0000313" key="2">
    <source>
        <dbReference type="EMBL" id="MBA1373938.1"/>
    </source>
</evidence>
<organism evidence="2 3">
    <name type="scientific">Sphingomonas ursincola</name>
    <dbReference type="NCBI Taxonomy" id="56361"/>
    <lineage>
        <taxon>Bacteria</taxon>
        <taxon>Pseudomonadati</taxon>
        <taxon>Pseudomonadota</taxon>
        <taxon>Alphaproteobacteria</taxon>
        <taxon>Sphingomonadales</taxon>
        <taxon>Sphingomonadaceae</taxon>
        <taxon>Sphingomonas</taxon>
    </lineage>
</organism>
<dbReference type="Proteomes" id="UP000589292">
    <property type="component" value="Unassembled WGS sequence"/>
</dbReference>
<dbReference type="Gene3D" id="2.10.109.10">
    <property type="entry name" value="Umud Fragment, subunit A"/>
    <property type="match status" value="1"/>
</dbReference>
<protein>
    <submittedName>
        <fullName evidence="2">S26 family signal peptidase</fullName>
    </submittedName>
</protein>
<dbReference type="GO" id="GO:0004252">
    <property type="term" value="F:serine-type endopeptidase activity"/>
    <property type="evidence" value="ECO:0007669"/>
    <property type="project" value="InterPro"/>
</dbReference>
<dbReference type="AlphaFoldDB" id="A0A7V8RCK4"/>
<dbReference type="RefSeq" id="WP_181266944.1">
    <property type="nucleotide sequence ID" value="NZ_BAAAGB010000001.1"/>
</dbReference>
<keyword evidence="3" id="KW-1185">Reference proteome</keyword>
<accession>A0A7V8RCK4</accession>
<dbReference type="SUPFAM" id="SSF51306">
    <property type="entry name" value="LexA/Signal peptidase"/>
    <property type="match status" value="1"/>
</dbReference>
<evidence type="ECO:0000259" key="1">
    <source>
        <dbReference type="Pfam" id="PF10502"/>
    </source>
</evidence>
<feature type="domain" description="Peptidase S26" evidence="1">
    <location>
        <begin position="11"/>
        <end position="161"/>
    </location>
</feature>